<evidence type="ECO:0000313" key="2">
    <source>
        <dbReference type="EMBL" id="KAF5838292.1"/>
    </source>
</evidence>
<keyword evidence="3" id="KW-1185">Reference proteome</keyword>
<reference evidence="2" key="1">
    <citation type="submission" date="2017-08" db="EMBL/GenBank/DDBJ databases">
        <authorList>
            <person name="Polle J.E."/>
            <person name="Barry K."/>
            <person name="Cushman J."/>
            <person name="Schmutz J."/>
            <person name="Tran D."/>
            <person name="Hathwaick L.T."/>
            <person name="Yim W.C."/>
            <person name="Jenkins J."/>
            <person name="Mckie-Krisberg Z.M."/>
            <person name="Prochnik S."/>
            <person name="Lindquist E."/>
            <person name="Dockter R.B."/>
            <person name="Adam C."/>
            <person name="Molina H."/>
            <person name="Bunkerborg J."/>
            <person name="Jin E."/>
            <person name="Buchheim M."/>
            <person name="Magnuson J."/>
        </authorList>
    </citation>
    <scope>NUCLEOTIDE SEQUENCE</scope>
    <source>
        <strain evidence="2">CCAP 19/18</strain>
    </source>
</reference>
<dbReference type="PANTHER" id="PTHR36809:SF1">
    <property type="entry name" value="TRANSMEMBRANE PROTEIN"/>
    <property type="match status" value="1"/>
</dbReference>
<dbReference type="Proteomes" id="UP000815325">
    <property type="component" value="Unassembled WGS sequence"/>
</dbReference>
<accession>A0ABQ7GUJ3</accession>
<evidence type="ECO:0000256" key="1">
    <source>
        <dbReference type="SAM" id="MobiDB-lite"/>
    </source>
</evidence>
<proteinExistence type="predicted"/>
<protein>
    <recommendedName>
        <fullName evidence="4">Encoded protein</fullName>
    </recommendedName>
</protein>
<dbReference type="PANTHER" id="PTHR36809">
    <property type="entry name" value="TRANSMEMBRANE PROTEIN"/>
    <property type="match status" value="1"/>
</dbReference>
<comment type="caution">
    <text evidence="2">The sequence shown here is derived from an EMBL/GenBank/DDBJ whole genome shotgun (WGS) entry which is preliminary data.</text>
</comment>
<evidence type="ECO:0000313" key="3">
    <source>
        <dbReference type="Proteomes" id="UP000815325"/>
    </source>
</evidence>
<organism evidence="2 3">
    <name type="scientific">Dunaliella salina</name>
    <name type="common">Green alga</name>
    <name type="synonym">Protococcus salinus</name>
    <dbReference type="NCBI Taxonomy" id="3046"/>
    <lineage>
        <taxon>Eukaryota</taxon>
        <taxon>Viridiplantae</taxon>
        <taxon>Chlorophyta</taxon>
        <taxon>core chlorophytes</taxon>
        <taxon>Chlorophyceae</taxon>
        <taxon>CS clade</taxon>
        <taxon>Chlamydomonadales</taxon>
        <taxon>Dunaliellaceae</taxon>
        <taxon>Dunaliella</taxon>
    </lineage>
</organism>
<gene>
    <name evidence="2" type="ORF">DUNSADRAFT_3088</name>
</gene>
<feature type="region of interest" description="Disordered" evidence="1">
    <location>
        <begin position="72"/>
        <end position="112"/>
    </location>
</feature>
<feature type="compositionally biased region" description="Low complexity" evidence="1">
    <location>
        <begin position="99"/>
        <end position="112"/>
    </location>
</feature>
<evidence type="ECO:0008006" key="4">
    <source>
        <dbReference type="Google" id="ProtNLM"/>
    </source>
</evidence>
<name>A0ABQ7GUJ3_DUNSA</name>
<dbReference type="EMBL" id="MU069584">
    <property type="protein sequence ID" value="KAF5838292.1"/>
    <property type="molecule type" value="Genomic_DNA"/>
</dbReference>
<feature type="region of interest" description="Disordered" evidence="1">
    <location>
        <begin position="214"/>
        <end position="236"/>
    </location>
</feature>
<sequence length="263" mass="27965">MLPLPSPPLQLIQVPIAQPSAQPHLQSTLHTSLCCEDRPRQCSGVEQSGHPLGAPIMASMVALLITLWPAPSPASPTEQQPPASRSSSSGSATVEAPMPGTSPAAPSVAATSTADAPPTTFYAPVPAEKYVPSPVEPGWEVYAGFLAGIIPFAIGSWEFGKRIIIQRRCALCSGRGLVPSSRTGTKYLRKCPECGGFFPWISWKMFLTSTAAPGNGGPLQQPKGQTSVLYSVPENPTPEDVARVQTRYMSASSEQEQKQEEKQ</sequence>